<sequence>MKNYLSRFTGVTAALLLGSSGTAPAEHVVYRGSTTVRWELLNYLATTQFTSLLRGSQRLQQIGISSSLGNTGYALYTLDSRQHIAYKSTGNFAKGPTIFPNFNDSGRGFEVHKQFNRSWSEDIPGLGDTEDIWNRKTGILGGPRSLVRLPVANFSIEAALRLTGYHTHTICSEDFGIDSSASSGYSTGRFFRVDSSRSSYRFDLRLTDQANALGGTLPSAIFVVEDYLTDRNYTIVSQPPLPF</sequence>
<evidence type="ECO:0000313" key="3">
    <source>
        <dbReference type="Proteomes" id="UP000501812"/>
    </source>
</evidence>
<protein>
    <recommendedName>
        <fullName evidence="4">DUF3108 domain-containing protein</fullName>
    </recommendedName>
</protein>
<reference evidence="2 3" key="1">
    <citation type="submission" date="2020-04" db="EMBL/GenBank/DDBJ databases">
        <title>Luteolibacter sp. G-1-1-1 isolated from soil.</title>
        <authorList>
            <person name="Dahal R.H."/>
        </authorList>
    </citation>
    <scope>NUCLEOTIDE SEQUENCE [LARGE SCALE GENOMIC DNA]</scope>
    <source>
        <strain evidence="2 3">G-1-1-1</strain>
    </source>
</reference>
<name>A0A858RPH3_9BACT</name>
<keyword evidence="1" id="KW-0732">Signal</keyword>
<feature type="signal peptide" evidence="1">
    <location>
        <begin position="1"/>
        <end position="25"/>
    </location>
</feature>
<gene>
    <name evidence="2" type="ORF">HHL09_21730</name>
</gene>
<dbReference type="EMBL" id="CP051774">
    <property type="protein sequence ID" value="QJE98288.1"/>
    <property type="molecule type" value="Genomic_DNA"/>
</dbReference>
<keyword evidence="3" id="KW-1185">Reference proteome</keyword>
<proteinExistence type="predicted"/>
<evidence type="ECO:0000313" key="2">
    <source>
        <dbReference type="EMBL" id="QJE98288.1"/>
    </source>
</evidence>
<accession>A0A858RPH3</accession>
<evidence type="ECO:0000256" key="1">
    <source>
        <dbReference type="SAM" id="SignalP"/>
    </source>
</evidence>
<dbReference type="Proteomes" id="UP000501812">
    <property type="component" value="Chromosome"/>
</dbReference>
<feature type="chain" id="PRO_5032675132" description="DUF3108 domain-containing protein" evidence="1">
    <location>
        <begin position="26"/>
        <end position="243"/>
    </location>
</feature>
<evidence type="ECO:0008006" key="4">
    <source>
        <dbReference type="Google" id="ProtNLM"/>
    </source>
</evidence>
<dbReference type="KEGG" id="luo:HHL09_21730"/>
<dbReference type="RefSeq" id="WP_169456747.1">
    <property type="nucleotide sequence ID" value="NZ_CP051774.1"/>
</dbReference>
<dbReference type="AlphaFoldDB" id="A0A858RPH3"/>
<organism evidence="2 3">
    <name type="scientific">Luteolibacter luteus</name>
    <dbReference type="NCBI Taxonomy" id="2728835"/>
    <lineage>
        <taxon>Bacteria</taxon>
        <taxon>Pseudomonadati</taxon>
        <taxon>Verrucomicrobiota</taxon>
        <taxon>Verrucomicrobiia</taxon>
        <taxon>Verrucomicrobiales</taxon>
        <taxon>Verrucomicrobiaceae</taxon>
        <taxon>Luteolibacter</taxon>
    </lineage>
</organism>